<dbReference type="RefSeq" id="WP_007544377.1">
    <property type="nucleotide sequence ID" value="NZ_JAARPY010000010.1"/>
</dbReference>
<keyword evidence="2" id="KW-1133">Transmembrane helix</keyword>
<evidence type="ECO:0000313" key="4">
    <source>
        <dbReference type="EMBL" id="MBC1399250.1"/>
    </source>
</evidence>
<feature type="region of interest" description="Disordered" evidence="1">
    <location>
        <begin position="60"/>
        <end position="115"/>
    </location>
</feature>
<keyword evidence="2" id="KW-0472">Membrane</keyword>
<evidence type="ECO:0000313" key="5">
    <source>
        <dbReference type="Proteomes" id="UP000571128"/>
    </source>
</evidence>
<gene>
    <name evidence="4" type="ORF">HB844_10250</name>
</gene>
<keyword evidence="2" id="KW-0812">Transmembrane</keyword>
<feature type="transmembrane region" description="Helical" evidence="2">
    <location>
        <begin position="32"/>
        <end position="53"/>
    </location>
</feature>
<evidence type="ECO:0000259" key="3">
    <source>
        <dbReference type="Pfam" id="PF07423"/>
    </source>
</evidence>
<dbReference type="EMBL" id="JAARPY010000010">
    <property type="protein sequence ID" value="MBC1399250.1"/>
    <property type="molecule type" value="Genomic_DNA"/>
</dbReference>
<comment type="caution">
    <text evidence="4">The sequence shown here is derived from an EMBL/GenBank/DDBJ whole genome shotgun (WGS) entry which is preliminary data.</text>
</comment>
<dbReference type="InterPro" id="IPR009988">
    <property type="entry name" value="DUF1510"/>
</dbReference>
<evidence type="ECO:0000256" key="2">
    <source>
        <dbReference type="SAM" id="Phobius"/>
    </source>
</evidence>
<dbReference type="Proteomes" id="UP000571128">
    <property type="component" value="Unassembled WGS sequence"/>
</dbReference>
<organism evidence="4 5">
    <name type="scientific">Listeria fleischmannii</name>
    <dbReference type="NCBI Taxonomy" id="1069827"/>
    <lineage>
        <taxon>Bacteria</taxon>
        <taxon>Bacillati</taxon>
        <taxon>Bacillota</taxon>
        <taxon>Bacilli</taxon>
        <taxon>Bacillales</taxon>
        <taxon>Listeriaceae</taxon>
        <taxon>Listeria</taxon>
    </lineage>
</organism>
<name>A0A841YG96_9LIST</name>
<feature type="region of interest" description="Disordered" evidence="1">
    <location>
        <begin position="1"/>
        <end position="22"/>
    </location>
</feature>
<accession>A0A841YG96</accession>
<evidence type="ECO:0000256" key="1">
    <source>
        <dbReference type="SAM" id="MobiDB-lite"/>
    </source>
</evidence>
<sequence>MVTKQNKNRRVKQNSVEGSRLESNTKRKKTNLILNILIIIVSILIIVSLYFVILATDNTDTPTETKTASSTNKKEDAKTSHEKEKANEQTEKDDQKAEEETSSEKSDDPNVSNVITKDWKPVGTKQSGEHVNSYDATSRDWKEKIQAFSDATGISADNMTLWFVGRGADPATESIGTVSEKSTPDKAYRVYIAWRDGEGWQPMKVEELKQNDKR</sequence>
<feature type="domain" description="DUF1510" evidence="3">
    <location>
        <begin position="115"/>
        <end position="208"/>
    </location>
</feature>
<dbReference type="Pfam" id="PF07423">
    <property type="entry name" value="DUF1510"/>
    <property type="match status" value="1"/>
</dbReference>
<feature type="compositionally biased region" description="Basic residues" evidence="1">
    <location>
        <begin position="1"/>
        <end position="12"/>
    </location>
</feature>
<reference evidence="4 5" key="1">
    <citation type="submission" date="2020-03" db="EMBL/GenBank/DDBJ databases">
        <title>Soil Listeria distribution.</title>
        <authorList>
            <person name="Liao J."/>
            <person name="Wiedmann M."/>
        </authorList>
    </citation>
    <scope>NUCLEOTIDE SEQUENCE [LARGE SCALE GENOMIC DNA]</scope>
    <source>
        <strain evidence="4 5">FSL L7-1645</strain>
    </source>
</reference>
<feature type="compositionally biased region" description="Basic and acidic residues" evidence="1">
    <location>
        <begin position="72"/>
        <end position="108"/>
    </location>
</feature>
<protein>
    <submittedName>
        <fullName evidence="4">DUF1510 family protein</fullName>
    </submittedName>
</protein>
<dbReference type="AlphaFoldDB" id="A0A841YG96"/>
<proteinExistence type="predicted"/>